<dbReference type="CDD" id="cd01949">
    <property type="entry name" value="GGDEF"/>
    <property type="match status" value="1"/>
</dbReference>
<dbReference type="Pfam" id="PF00990">
    <property type="entry name" value="GGDEF"/>
    <property type="match status" value="1"/>
</dbReference>
<dbReference type="InterPro" id="IPR029787">
    <property type="entry name" value="Nucleotide_cyclase"/>
</dbReference>
<dbReference type="GO" id="GO:0005886">
    <property type="term" value="C:plasma membrane"/>
    <property type="evidence" value="ECO:0007669"/>
    <property type="project" value="UniProtKB-SubCell"/>
</dbReference>
<organism evidence="11 12">
    <name type="scientific">Marinobacterium stanieri</name>
    <dbReference type="NCBI Taxonomy" id="49186"/>
    <lineage>
        <taxon>Bacteria</taxon>
        <taxon>Pseudomonadati</taxon>
        <taxon>Pseudomonadota</taxon>
        <taxon>Gammaproteobacteria</taxon>
        <taxon>Oceanospirillales</taxon>
        <taxon>Oceanospirillaceae</taxon>
        <taxon>Marinobacterium</taxon>
    </lineage>
</organism>
<dbReference type="PROSITE" id="PS50113">
    <property type="entry name" value="PAC"/>
    <property type="match status" value="2"/>
</dbReference>
<dbReference type="SMART" id="SM00065">
    <property type="entry name" value="GAF"/>
    <property type="match status" value="1"/>
</dbReference>
<dbReference type="EMBL" id="FTMN01000006">
    <property type="protein sequence ID" value="SIQ58031.1"/>
    <property type="molecule type" value="Genomic_DNA"/>
</dbReference>
<dbReference type="STRING" id="49186.SAMN05421647_10681"/>
<accession>A0A1N6TXQ1</accession>
<keyword evidence="5 7" id="KW-1133">Transmembrane helix</keyword>
<dbReference type="NCBIfam" id="TIGR00229">
    <property type="entry name" value="sensory_box"/>
    <property type="match status" value="3"/>
</dbReference>
<dbReference type="InterPro" id="IPR007895">
    <property type="entry name" value="MASE1"/>
</dbReference>
<comment type="subcellular location">
    <subcellularLocation>
        <location evidence="2">Cell membrane</location>
        <topology evidence="2">Multi-pass membrane protein</topology>
    </subcellularLocation>
</comment>
<feature type="domain" description="PAS" evidence="8">
    <location>
        <begin position="742"/>
        <end position="813"/>
    </location>
</feature>
<dbReference type="InterPro" id="IPR043128">
    <property type="entry name" value="Rev_trsase/Diguanyl_cyclase"/>
</dbReference>
<reference evidence="11 12" key="1">
    <citation type="submission" date="2017-01" db="EMBL/GenBank/DDBJ databases">
        <authorList>
            <person name="Mah S.A."/>
            <person name="Swanson W.J."/>
            <person name="Moy G.W."/>
            <person name="Vacquier V.D."/>
        </authorList>
    </citation>
    <scope>NUCLEOTIDE SEQUENCE [LARGE SCALE GENOMIC DNA]</scope>
    <source>
        <strain evidence="11 12">DSM 7027</strain>
    </source>
</reference>
<dbReference type="Gene3D" id="3.30.450.40">
    <property type="match status" value="1"/>
</dbReference>
<dbReference type="eggNOG" id="COG5001">
    <property type="taxonomic scope" value="Bacteria"/>
</dbReference>
<evidence type="ECO:0000313" key="11">
    <source>
        <dbReference type="EMBL" id="SIQ58031.1"/>
    </source>
</evidence>
<dbReference type="PANTHER" id="PTHR44757:SF2">
    <property type="entry name" value="BIOFILM ARCHITECTURE MAINTENANCE PROTEIN MBAA"/>
    <property type="match status" value="1"/>
</dbReference>
<dbReference type="SUPFAM" id="SSF55781">
    <property type="entry name" value="GAF domain-like"/>
    <property type="match status" value="1"/>
</dbReference>
<dbReference type="eggNOG" id="COG3447">
    <property type="taxonomic scope" value="Bacteria"/>
</dbReference>
<dbReference type="Pfam" id="PF08448">
    <property type="entry name" value="PAS_4"/>
    <property type="match status" value="2"/>
</dbReference>
<feature type="transmembrane region" description="Helical" evidence="7">
    <location>
        <begin position="185"/>
        <end position="208"/>
    </location>
</feature>
<dbReference type="GO" id="GO:0003824">
    <property type="term" value="F:catalytic activity"/>
    <property type="evidence" value="ECO:0007669"/>
    <property type="project" value="UniProtKB-ARBA"/>
</dbReference>
<feature type="transmembrane region" description="Helical" evidence="7">
    <location>
        <begin position="79"/>
        <end position="107"/>
    </location>
</feature>
<dbReference type="eggNOG" id="COG2203">
    <property type="taxonomic scope" value="Bacteria"/>
</dbReference>
<feature type="transmembrane region" description="Helical" evidence="7">
    <location>
        <begin position="220"/>
        <end position="238"/>
    </location>
</feature>
<dbReference type="InterPro" id="IPR000700">
    <property type="entry name" value="PAS-assoc_C"/>
</dbReference>
<dbReference type="InterPro" id="IPR001610">
    <property type="entry name" value="PAC"/>
</dbReference>
<dbReference type="CDD" id="cd00130">
    <property type="entry name" value="PAS"/>
    <property type="match status" value="2"/>
</dbReference>
<proteinExistence type="predicted"/>
<dbReference type="Pfam" id="PF05231">
    <property type="entry name" value="MASE1"/>
    <property type="match status" value="1"/>
</dbReference>
<evidence type="ECO:0000256" key="6">
    <source>
        <dbReference type="ARBA" id="ARBA00023136"/>
    </source>
</evidence>
<evidence type="ECO:0000256" key="2">
    <source>
        <dbReference type="ARBA" id="ARBA00004651"/>
    </source>
</evidence>
<feature type="transmembrane region" description="Helical" evidence="7">
    <location>
        <begin position="305"/>
        <end position="327"/>
    </location>
</feature>
<dbReference type="Pfam" id="PF01590">
    <property type="entry name" value="GAF"/>
    <property type="match status" value="1"/>
</dbReference>
<evidence type="ECO:0000256" key="5">
    <source>
        <dbReference type="ARBA" id="ARBA00022989"/>
    </source>
</evidence>
<evidence type="ECO:0000259" key="10">
    <source>
        <dbReference type="PROSITE" id="PS50887"/>
    </source>
</evidence>
<dbReference type="NCBIfam" id="TIGR00254">
    <property type="entry name" value="GGDEF"/>
    <property type="match status" value="1"/>
</dbReference>
<dbReference type="InterPro" id="IPR052155">
    <property type="entry name" value="Biofilm_reg_signaling"/>
</dbReference>
<protein>
    <submittedName>
        <fullName evidence="11">PAS domain S-box-containing protein/diguanylate cyclase (GGDEF) domain-containing protein</fullName>
    </submittedName>
</protein>
<dbReference type="PANTHER" id="PTHR44757">
    <property type="entry name" value="DIGUANYLATE CYCLASE DGCP"/>
    <property type="match status" value="1"/>
</dbReference>
<gene>
    <name evidence="11" type="ORF">SAMN05421647_10681</name>
</gene>
<dbReference type="InterPro" id="IPR013656">
    <property type="entry name" value="PAS_4"/>
</dbReference>
<dbReference type="SMART" id="SM00086">
    <property type="entry name" value="PAC"/>
    <property type="match status" value="3"/>
</dbReference>
<feature type="transmembrane region" description="Helical" evidence="7">
    <location>
        <begin position="147"/>
        <end position="173"/>
    </location>
</feature>
<dbReference type="InterPro" id="IPR000160">
    <property type="entry name" value="GGDEF_dom"/>
</dbReference>
<evidence type="ECO:0000256" key="4">
    <source>
        <dbReference type="ARBA" id="ARBA00022692"/>
    </source>
</evidence>
<dbReference type="SMART" id="SM00091">
    <property type="entry name" value="PAS"/>
    <property type="match status" value="3"/>
</dbReference>
<feature type="transmembrane region" description="Helical" evidence="7">
    <location>
        <begin position="258"/>
        <end position="284"/>
    </location>
</feature>
<dbReference type="AlphaFoldDB" id="A0A1N6TXQ1"/>
<dbReference type="PROSITE" id="PS50112">
    <property type="entry name" value="PAS"/>
    <property type="match status" value="1"/>
</dbReference>
<dbReference type="InterPro" id="IPR035965">
    <property type="entry name" value="PAS-like_dom_sf"/>
</dbReference>
<evidence type="ECO:0000259" key="9">
    <source>
        <dbReference type="PROSITE" id="PS50113"/>
    </source>
</evidence>
<dbReference type="InterPro" id="IPR000014">
    <property type="entry name" value="PAS"/>
</dbReference>
<name>A0A1N6TXQ1_9GAMM</name>
<evidence type="ECO:0000256" key="7">
    <source>
        <dbReference type="SAM" id="Phobius"/>
    </source>
</evidence>
<evidence type="ECO:0000256" key="3">
    <source>
        <dbReference type="ARBA" id="ARBA00022475"/>
    </source>
</evidence>
<keyword evidence="3" id="KW-1003">Cell membrane</keyword>
<keyword evidence="6 7" id="KW-0472">Membrane</keyword>
<keyword evidence="4 7" id="KW-0812">Transmembrane</keyword>
<feature type="transmembrane region" description="Helical" evidence="7">
    <location>
        <begin position="43"/>
        <end position="67"/>
    </location>
</feature>
<sequence>MGIQYATKEGACLVESSGLPLQDVGKSLGILPMTVSAYFSRKWIVRCFILALAYFVAGIIGLSVPFIDSHITLIWAPTGIAVAALLRWGMSLWPALGAGAFVVNLWIGSSPGLALGIAVGNTLGPLLAVSLLQRFHFNIDLKRRRDLLLFLSCAVFGGMALTASNGVFQLWFAGVIPDPEVAAAWAVWWLGDAMGVLVCGVPLLTFDWARLKRSLQPQRLLELGLAFSLLIISGVLIFNGPVNNAALYHPVLYLPFLLLAWLAIRGGIAVASTAALLLSIQAVWATSQGIGPFQSNDVHFSLAMLWGYMVSATVIPMLITILIGELVESRRALQQSEARYRQLLSNSPSGILNYDADLIVTFFNTRFAEIMHAPEGYLQGLDCHTLRDSRVIPTMEKALKGETSSYEGPYSTSYSGVAIWISLKCAPVFDAKGRITGGIALVEDITARKQVEQALFKFKFFSDNASDMHMLVDDQTCIRYANRLACETLGYTQSELQGMSIPDIDPHFSRVQVQEVVERSKAGPISSFETEHSRRDGSLIPVEITARAHEFNGEWLCFTSARDISDRKALEARARRQRDGLAALNEVAALTHLSLQEQLREALVIGSRYYGLEFAIVSRVEGDNYTVLAQVAPPDSLSDGQTFPLADTYCDITLKSGDVFVTENMGHSSHSDHPSYENFGLETYLGAPVHVGKELYGTVNFSSPAQYERVFDEGDREFMRLLARWIGSVITLNQNREALAAREAWLQTIIETEPECVKVVSPEGKLLQMNQAGLSILEAESVEQINQIGLMAFVDEPFREAFEELSTRALQQGDSGSLEFTITGHHGRVRWLDTHVAPLRDNTGQIVSVLSVTRDITQLKEQQQKLELLAHYDSLTGLPNRTLLAERMQREQALSHRNGSGFAICYMDLDGFKPINDELGHDAGDSILKVIAQRLQWVLREVDTVSRLGGDEFVLILSDTRSASACVPVLDRVLAAIAEPITVSGQNRQVSASIGLALYPDDGDDPETLLRHADQAMYQAKGQGKNRYCVHGVGTPEPSLDDSERVH</sequence>
<evidence type="ECO:0000259" key="8">
    <source>
        <dbReference type="PROSITE" id="PS50112"/>
    </source>
</evidence>
<keyword evidence="12" id="KW-1185">Reference proteome</keyword>
<feature type="domain" description="PAC" evidence="9">
    <location>
        <begin position="404"/>
        <end position="457"/>
    </location>
</feature>
<dbReference type="InterPro" id="IPR029016">
    <property type="entry name" value="GAF-like_dom_sf"/>
</dbReference>
<dbReference type="Proteomes" id="UP000186895">
    <property type="component" value="Unassembled WGS sequence"/>
</dbReference>
<feature type="domain" description="GGDEF" evidence="10">
    <location>
        <begin position="900"/>
        <end position="1033"/>
    </location>
</feature>
<dbReference type="FunFam" id="3.30.70.270:FF:000001">
    <property type="entry name" value="Diguanylate cyclase domain protein"/>
    <property type="match status" value="1"/>
</dbReference>
<feature type="transmembrane region" description="Helical" evidence="7">
    <location>
        <begin position="113"/>
        <end position="135"/>
    </location>
</feature>
<dbReference type="SUPFAM" id="SSF55073">
    <property type="entry name" value="Nucleotide cyclase"/>
    <property type="match status" value="1"/>
</dbReference>
<dbReference type="PROSITE" id="PS50887">
    <property type="entry name" value="GGDEF"/>
    <property type="match status" value="1"/>
</dbReference>
<dbReference type="SMART" id="SM00267">
    <property type="entry name" value="GGDEF"/>
    <property type="match status" value="1"/>
</dbReference>
<feature type="domain" description="PAC" evidence="9">
    <location>
        <begin position="816"/>
        <end position="868"/>
    </location>
</feature>
<dbReference type="InterPro" id="IPR003018">
    <property type="entry name" value="GAF"/>
</dbReference>
<comment type="cofactor">
    <cofactor evidence="1">
        <name>Mg(2+)</name>
        <dbReference type="ChEBI" id="CHEBI:18420"/>
    </cofactor>
</comment>
<evidence type="ECO:0000256" key="1">
    <source>
        <dbReference type="ARBA" id="ARBA00001946"/>
    </source>
</evidence>
<dbReference type="Gene3D" id="3.30.450.20">
    <property type="entry name" value="PAS domain"/>
    <property type="match status" value="3"/>
</dbReference>
<dbReference type="SUPFAM" id="SSF55785">
    <property type="entry name" value="PYP-like sensor domain (PAS domain)"/>
    <property type="match status" value="3"/>
</dbReference>
<dbReference type="Pfam" id="PF13426">
    <property type="entry name" value="PAS_9"/>
    <property type="match status" value="1"/>
</dbReference>
<evidence type="ECO:0000313" key="12">
    <source>
        <dbReference type="Proteomes" id="UP000186895"/>
    </source>
</evidence>
<dbReference type="Gene3D" id="3.30.70.270">
    <property type="match status" value="1"/>
</dbReference>